<gene>
    <name evidence="3" type="ORF">GCM10011385_34590</name>
</gene>
<dbReference type="InterPro" id="IPR011234">
    <property type="entry name" value="Fumarylacetoacetase-like_C"/>
</dbReference>
<dbReference type="Gene3D" id="3.90.850.10">
    <property type="entry name" value="Fumarylacetoacetase-like, C-terminal domain"/>
    <property type="match status" value="1"/>
</dbReference>
<keyword evidence="1" id="KW-0479">Metal-binding</keyword>
<organism evidence="3 4">
    <name type="scientific">Nitratireductor aestuarii</name>
    <dbReference type="NCBI Taxonomy" id="1735103"/>
    <lineage>
        <taxon>Bacteria</taxon>
        <taxon>Pseudomonadati</taxon>
        <taxon>Pseudomonadota</taxon>
        <taxon>Alphaproteobacteria</taxon>
        <taxon>Hyphomicrobiales</taxon>
        <taxon>Phyllobacteriaceae</taxon>
        <taxon>Nitratireductor</taxon>
    </lineage>
</organism>
<dbReference type="GO" id="GO:0046872">
    <property type="term" value="F:metal ion binding"/>
    <property type="evidence" value="ECO:0007669"/>
    <property type="project" value="UniProtKB-KW"/>
</dbReference>
<name>A0A916RZZ3_9HYPH</name>
<dbReference type="Proteomes" id="UP000636264">
    <property type="component" value="Unassembled WGS sequence"/>
</dbReference>
<dbReference type="SUPFAM" id="SSF56529">
    <property type="entry name" value="FAH"/>
    <property type="match status" value="1"/>
</dbReference>
<evidence type="ECO:0000313" key="3">
    <source>
        <dbReference type="EMBL" id="GGA77572.1"/>
    </source>
</evidence>
<dbReference type="InterPro" id="IPR036663">
    <property type="entry name" value="Fumarylacetoacetase_C_sf"/>
</dbReference>
<protein>
    <submittedName>
        <fullName evidence="3">Fumarylacetoacetase</fullName>
    </submittedName>
</protein>
<feature type="domain" description="Fumarylacetoacetase-like C-terminal" evidence="2">
    <location>
        <begin position="28"/>
        <end position="221"/>
    </location>
</feature>
<evidence type="ECO:0000256" key="1">
    <source>
        <dbReference type="ARBA" id="ARBA00022723"/>
    </source>
</evidence>
<dbReference type="RefSeq" id="WP_188722353.1">
    <property type="nucleotide sequence ID" value="NZ_BMIF01000013.1"/>
</dbReference>
<reference evidence="3" key="1">
    <citation type="journal article" date="2014" name="Int. J. Syst. Evol. Microbiol.">
        <title>Complete genome sequence of Corynebacterium casei LMG S-19264T (=DSM 44701T), isolated from a smear-ripened cheese.</title>
        <authorList>
            <consortium name="US DOE Joint Genome Institute (JGI-PGF)"/>
            <person name="Walter F."/>
            <person name="Albersmeier A."/>
            <person name="Kalinowski J."/>
            <person name="Ruckert C."/>
        </authorList>
    </citation>
    <scope>NUCLEOTIDE SEQUENCE</scope>
    <source>
        <strain evidence="3">CGMCC 1.15320</strain>
    </source>
</reference>
<dbReference type="AlphaFoldDB" id="A0A916RZZ3"/>
<reference evidence="3" key="2">
    <citation type="submission" date="2020-09" db="EMBL/GenBank/DDBJ databases">
        <authorList>
            <person name="Sun Q."/>
            <person name="Zhou Y."/>
        </authorList>
    </citation>
    <scope>NUCLEOTIDE SEQUENCE</scope>
    <source>
        <strain evidence="3">CGMCC 1.15320</strain>
    </source>
</reference>
<dbReference type="Pfam" id="PF01557">
    <property type="entry name" value="FAA_hydrolase"/>
    <property type="match status" value="1"/>
</dbReference>
<dbReference type="GO" id="GO:0018773">
    <property type="term" value="F:acetylpyruvate hydrolase activity"/>
    <property type="evidence" value="ECO:0007669"/>
    <property type="project" value="TreeGrafter"/>
</dbReference>
<keyword evidence="4" id="KW-1185">Reference proteome</keyword>
<dbReference type="EMBL" id="BMIF01000013">
    <property type="protein sequence ID" value="GGA77572.1"/>
    <property type="molecule type" value="Genomic_DNA"/>
</dbReference>
<evidence type="ECO:0000313" key="4">
    <source>
        <dbReference type="Proteomes" id="UP000636264"/>
    </source>
</evidence>
<dbReference type="PANTHER" id="PTHR11820:SF90">
    <property type="entry name" value="FLUTATHIONE S-TRANSFERASE"/>
    <property type="match status" value="1"/>
</dbReference>
<accession>A0A916RZZ3</accession>
<evidence type="ECO:0000259" key="2">
    <source>
        <dbReference type="Pfam" id="PF01557"/>
    </source>
</evidence>
<dbReference type="PANTHER" id="PTHR11820">
    <property type="entry name" value="ACYLPYRUVASE"/>
    <property type="match status" value="1"/>
</dbReference>
<comment type="caution">
    <text evidence="3">The sequence shown here is derived from an EMBL/GenBank/DDBJ whole genome shotgun (WGS) entry which is preliminary data.</text>
</comment>
<proteinExistence type="predicted"/>
<sequence>MSDYVIDPPKQATIPVAGSGKLFPVRRVYCIGRNYVAHVEEMGGSADRDPPLFFGKPADSVVLDGATIPYPLQTSNYHHEVELVLAIGKGGRNISPEAAEDHIWGYAVGLDMTRRDIQGNGKPWEIAKGFDNSFPVGAITPVTETGKLNTGKIKLTVNGETRQESDISLLIWKIPEIISRLSEFFELAPGDVILTGTPSGVGPVVPGDELVATFDGLSSLTVSIGEPLS</sequence>